<evidence type="ECO:0000313" key="3">
    <source>
        <dbReference type="EMBL" id="KKQ02082.1"/>
    </source>
</evidence>
<feature type="region of interest" description="Disordered" evidence="1">
    <location>
        <begin position="252"/>
        <end position="278"/>
    </location>
</feature>
<evidence type="ECO:0000256" key="1">
    <source>
        <dbReference type="SAM" id="MobiDB-lite"/>
    </source>
</evidence>
<accession>A0A0G0E9B1</accession>
<proteinExistence type="predicted"/>
<name>A0A0G0E9B1_9BACT</name>
<dbReference type="Pfam" id="PF01368">
    <property type="entry name" value="DHH"/>
    <property type="match status" value="1"/>
</dbReference>
<dbReference type="PANTHER" id="PTHR47618">
    <property type="entry name" value="BIFUNCTIONAL OLIGORIBONUCLEASE AND PAP PHOSPHATASE NRNA"/>
    <property type="match status" value="1"/>
</dbReference>
<dbReference type="InterPro" id="IPR051319">
    <property type="entry name" value="Oligoribo/pAp-PDE_c-di-AMP_PDE"/>
</dbReference>
<dbReference type="PANTHER" id="PTHR47618:SF1">
    <property type="entry name" value="BIFUNCTIONAL OLIGORIBONUCLEASE AND PAP PHOSPHATASE NRNA"/>
    <property type="match status" value="1"/>
</dbReference>
<reference evidence="3 4" key="1">
    <citation type="journal article" date="2015" name="Nature">
        <title>rRNA introns, odd ribosomes, and small enigmatic genomes across a large radiation of phyla.</title>
        <authorList>
            <person name="Brown C.T."/>
            <person name="Hug L.A."/>
            <person name="Thomas B.C."/>
            <person name="Sharon I."/>
            <person name="Castelle C.J."/>
            <person name="Singh A."/>
            <person name="Wilkins M.J."/>
            <person name="Williams K.H."/>
            <person name="Banfield J.F."/>
        </authorList>
    </citation>
    <scope>NUCLEOTIDE SEQUENCE [LARGE SCALE GENOMIC DNA]</scope>
</reference>
<organism evidence="3 4">
    <name type="scientific">Candidatus Roizmanbacteria bacterium GW2011_GWA2_36_23</name>
    <dbReference type="NCBI Taxonomy" id="1618480"/>
    <lineage>
        <taxon>Bacteria</taxon>
        <taxon>Candidatus Roizmaniibacteriota</taxon>
    </lineage>
</organism>
<dbReference type="AlphaFoldDB" id="A0A0G0E9B1"/>
<sequence>MNNTQNTLARIHEIINKGVSGAIVFANNPSVDAIAAATALYLGLTKMGKNVSLASSSKVQTDLTAGDKIQSNMVTGGDSLVISFPYSDGAIDKVDYNIQGKNFNLIITPRQGFAKLNADQVNYSYTGGMLDFVIVIDSPTLQNLGTVYSENQSQFQGRDIINVDRHLTNSFFGTVNFVNKTSSSVSEIILAVLQQLQIEIDKDIATNLYAGISAATNNFTSYSVNADTFEHIAALLRAGAIKKQFKKPLGANINENNDFGQRQPQNPQPILQQNKENQNIKPIESVEKETQVNNNLSPQDWLKPKIFRGSDLV</sequence>
<evidence type="ECO:0000313" key="4">
    <source>
        <dbReference type="Proteomes" id="UP000034344"/>
    </source>
</evidence>
<evidence type="ECO:0000259" key="2">
    <source>
        <dbReference type="Pfam" id="PF01368"/>
    </source>
</evidence>
<dbReference type="Gene3D" id="3.90.1640.10">
    <property type="entry name" value="inorganic pyrophosphatase (n-terminal core)"/>
    <property type="match status" value="1"/>
</dbReference>
<dbReference type="InterPro" id="IPR001667">
    <property type="entry name" value="DDH_dom"/>
</dbReference>
<feature type="domain" description="DDH" evidence="2">
    <location>
        <begin position="23"/>
        <end position="212"/>
    </location>
</feature>
<dbReference type="SUPFAM" id="SSF64182">
    <property type="entry name" value="DHH phosphoesterases"/>
    <property type="match status" value="1"/>
</dbReference>
<gene>
    <name evidence="3" type="ORF">US11_C0001G0041</name>
</gene>
<dbReference type="EMBL" id="LBRS01000001">
    <property type="protein sequence ID" value="KKQ02082.1"/>
    <property type="molecule type" value="Genomic_DNA"/>
</dbReference>
<comment type="caution">
    <text evidence="3">The sequence shown here is derived from an EMBL/GenBank/DDBJ whole genome shotgun (WGS) entry which is preliminary data.</text>
</comment>
<dbReference type="STRING" id="1618480.US11_C0001G0041"/>
<protein>
    <submittedName>
        <fullName evidence="3">Phosphoesterase RecJ domain protein</fullName>
    </submittedName>
</protein>
<feature type="compositionally biased region" description="Low complexity" evidence="1">
    <location>
        <begin position="261"/>
        <end position="273"/>
    </location>
</feature>
<dbReference type="Proteomes" id="UP000034344">
    <property type="component" value="Unassembled WGS sequence"/>
</dbReference>
<dbReference type="InterPro" id="IPR038763">
    <property type="entry name" value="DHH_sf"/>
</dbReference>